<organism evidence="1 2">
    <name type="scientific">Microctonus aethiopoides</name>
    <dbReference type="NCBI Taxonomy" id="144406"/>
    <lineage>
        <taxon>Eukaryota</taxon>
        <taxon>Metazoa</taxon>
        <taxon>Ecdysozoa</taxon>
        <taxon>Arthropoda</taxon>
        <taxon>Hexapoda</taxon>
        <taxon>Insecta</taxon>
        <taxon>Pterygota</taxon>
        <taxon>Neoptera</taxon>
        <taxon>Endopterygota</taxon>
        <taxon>Hymenoptera</taxon>
        <taxon>Apocrita</taxon>
        <taxon>Ichneumonoidea</taxon>
        <taxon>Braconidae</taxon>
        <taxon>Euphorinae</taxon>
        <taxon>Microctonus</taxon>
    </lineage>
</organism>
<reference evidence="1" key="2">
    <citation type="submission" date="2023-03" db="EMBL/GenBank/DDBJ databases">
        <authorList>
            <person name="Inwood S.N."/>
            <person name="Skelly J.G."/>
            <person name="Guhlin J."/>
            <person name="Harrop T.W.R."/>
            <person name="Goldson S.G."/>
            <person name="Dearden P.K."/>
        </authorList>
    </citation>
    <scope>NUCLEOTIDE SEQUENCE</scope>
    <source>
        <strain evidence="1">Irish</strain>
        <tissue evidence="1">Whole body</tissue>
    </source>
</reference>
<evidence type="ECO:0000313" key="2">
    <source>
        <dbReference type="Proteomes" id="UP001168990"/>
    </source>
</evidence>
<accession>A0AA39KNB8</accession>
<dbReference type="Proteomes" id="UP001168990">
    <property type="component" value="Unassembled WGS sequence"/>
</dbReference>
<dbReference type="EMBL" id="JAQQBS010001390">
    <property type="protein sequence ID" value="KAK0167667.1"/>
    <property type="molecule type" value="Genomic_DNA"/>
</dbReference>
<keyword evidence="2" id="KW-1185">Reference proteome</keyword>
<proteinExistence type="predicted"/>
<protein>
    <submittedName>
        <fullName evidence="1">Uncharacterized protein</fullName>
    </submittedName>
</protein>
<gene>
    <name evidence="1" type="ORF">PV328_012457</name>
</gene>
<evidence type="ECO:0000313" key="1">
    <source>
        <dbReference type="EMBL" id="KAK0167667.1"/>
    </source>
</evidence>
<comment type="caution">
    <text evidence="1">The sequence shown here is derived from an EMBL/GenBank/DDBJ whole genome shotgun (WGS) entry which is preliminary data.</text>
</comment>
<sequence>MFSRLPNNSIRAFIQEHKRQVKICQKYQNCYIVGSYKKCDANCEPAVQTIIFDRNEGQPNVRLYYRLLKNDLLYISERYNKSLQTDSSFAAYSIAGIIQFAKILYFVKITQCGCITDKCLCEGKHLAIIRPIVVIQNFSFPIANDEIRIPHIYHCTLLQELASIPVESLITVCFATNHDGKLYLAQRININESE</sequence>
<name>A0AA39KNB8_9HYME</name>
<dbReference type="AlphaFoldDB" id="A0AA39KNB8"/>
<reference evidence="1" key="1">
    <citation type="journal article" date="2023" name="bioRxiv">
        <title>Scaffold-level genome assemblies of two parasitoid biocontrol wasps reveal the parthenogenesis mechanism and an associated novel virus.</title>
        <authorList>
            <person name="Inwood S."/>
            <person name="Skelly J."/>
            <person name="Guhlin J."/>
            <person name="Harrop T."/>
            <person name="Goldson S."/>
            <person name="Dearden P."/>
        </authorList>
    </citation>
    <scope>NUCLEOTIDE SEQUENCE</scope>
    <source>
        <strain evidence="1">Irish</strain>
        <tissue evidence="1">Whole body</tissue>
    </source>
</reference>